<sequence>MRRFFLEHSVYFEESQSSSCDILLFLEFKCIKREPAYIDVVNQYCWRGELMLRCQVFHSKLTHFNRLRGEQQRNLLAECDVVACPAKSAHDVSLSQLWVEIHRINKRALMAALQRIGYIAFLRNLQDNLIIVLLVPHCSNRDNCVTWKFGAAMTEF</sequence>
<reference evidence="1 2" key="1">
    <citation type="submission" date="2019-06" db="EMBL/GenBank/DDBJ databases">
        <title>Draft genomes of female and male turbot (Scophthalmus maximus).</title>
        <authorList>
            <person name="Xu H."/>
            <person name="Xu X.-W."/>
            <person name="Shao C."/>
            <person name="Chen S."/>
        </authorList>
    </citation>
    <scope>NUCLEOTIDE SEQUENCE [LARGE SCALE GENOMIC DNA]</scope>
    <source>
        <strain evidence="1">Ysfricsl-2016a</strain>
        <tissue evidence="1">Blood</tissue>
    </source>
</reference>
<comment type="caution">
    <text evidence="1">The sequence shown here is derived from an EMBL/GenBank/DDBJ whole genome shotgun (WGS) entry which is preliminary data.</text>
</comment>
<name>A0A6A4S6R3_SCOMX</name>
<evidence type="ECO:0000313" key="2">
    <source>
        <dbReference type="Proteomes" id="UP000438429"/>
    </source>
</evidence>
<proteinExistence type="predicted"/>
<organism evidence="1 2">
    <name type="scientific">Scophthalmus maximus</name>
    <name type="common">Turbot</name>
    <name type="synonym">Psetta maxima</name>
    <dbReference type="NCBI Taxonomy" id="52904"/>
    <lineage>
        <taxon>Eukaryota</taxon>
        <taxon>Metazoa</taxon>
        <taxon>Chordata</taxon>
        <taxon>Craniata</taxon>
        <taxon>Vertebrata</taxon>
        <taxon>Euteleostomi</taxon>
        <taxon>Actinopterygii</taxon>
        <taxon>Neopterygii</taxon>
        <taxon>Teleostei</taxon>
        <taxon>Neoteleostei</taxon>
        <taxon>Acanthomorphata</taxon>
        <taxon>Carangaria</taxon>
        <taxon>Pleuronectiformes</taxon>
        <taxon>Pleuronectoidei</taxon>
        <taxon>Scophthalmidae</taxon>
        <taxon>Scophthalmus</taxon>
    </lineage>
</organism>
<evidence type="ECO:0000313" key="1">
    <source>
        <dbReference type="EMBL" id="KAF0028219.1"/>
    </source>
</evidence>
<protein>
    <submittedName>
        <fullName evidence="1">Uncharacterized protein</fullName>
    </submittedName>
</protein>
<dbReference type="EMBL" id="VEVO01000017">
    <property type="protein sequence ID" value="KAF0028219.1"/>
    <property type="molecule type" value="Genomic_DNA"/>
</dbReference>
<dbReference type="Proteomes" id="UP000438429">
    <property type="component" value="Unassembled WGS sequence"/>
</dbReference>
<accession>A0A6A4S6R3</accession>
<dbReference type="AlphaFoldDB" id="A0A6A4S6R3"/>
<gene>
    <name evidence="1" type="ORF">F2P81_019306</name>
</gene>